<dbReference type="Pfam" id="PF13519">
    <property type="entry name" value="VWA_2"/>
    <property type="match status" value="1"/>
</dbReference>
<gene>
    <name evidence="3" type="primary">g5189</name>
    <name evidence="3" type="ORF">VP750_LOCUS4435</name>
</gene>
<dbReference type="CDD" id="cd01462">
    <property type="entry name" value="VWA_YIEM_type"/>
    <property type="match status" value="1"/>
</dbReference>
<sequence length="603" mass="67715">MRDNPSDSAASNQPPDDVPDAPSPLAAVAEPDIDVLNPLFWRRLTLDDGLRQRLSELPGTKNLAGLALRAQALSDVRTKLLKGLLPSPAAEWPAEPFRSAFLASLNKMEMPRFTRRHPQLLDPLLKQMLALIHDFEAKLEELAEQQQQEQPQQQDAQSQMQPQQGQRSEDQDSEGSAEGAEPDWEEMTQEQLEEMMERQGQSQSQGGKELQISLEQQDGSSPQDSNQQEQAEQEAKMEEAIARATEEIIEKFEEQWKPAMENLQEAESVFDDLDELMEGPVGYDMSHAVWHNAGWQEMKDLRKKLENLKELRDLIKKLGRASGKGPKRRAPQEIEARSQRRGVIRSSLQPEETAGLTRSGDLSRMLPFETHLLAAGWPKEGPDGEKQEGSRAARMLHMVRRAERGLMSYDRTGWLEDEPCKPTGRLEFRPAAELGPVIVCLDTSGSMSGARETVAKAVALEAMRGAHRQQRACYLYAFSGPNDVKELELKVDTASLMELLNFLRYSFGGGTDVDRPLELSLDRLEQRDWSQADILMVTDGEIAPPSEDVLKRLDVARKDLGLEVHGLLVGRSDTSPAMDQVCDHINVFKSWNAVGASRYDYQY</sequence>
<organism evidence="3 4">
    <name type="scientific">Coccomyxa viridis</name>
    <dbReference type="NCBI Taxonomy" id="1274662"/>
    <lineage>
        <taxon>Eukaryota</taxon>
        <taxon>Viridiplantae</taxon>
        <taxon>Chlorophyta</taxon>
        <taxon>core chlorophytes</taxon>
        <taxon>Trebouxiophyceae</taxon>
        <taxon>Trebouxiophyceae incertae sedis</taxon>
        <taxon>Coccomyxaceae</taxon>
        <taxon>Coccomyxa</taxon>
    </lineage>
</organism>
<accession>A0ABP1FTL5</accession>
<comment type="caution">
    <text evidence="3">The sequence shown here is derived from an EMBL/GenBank/DDBJ whole genome shotgun (WGS) entry which is preliminary data.</text>
</comment>
<keyword evidence="4" id="KW-1185">Reference proteome</keyword>
<feature type="region of interest" description="Disordered" evidence="1">
    <location>
        <begin position="1"/>
        <end position="24"/>
    </location>
</feature>
<reference evidence="3 4" key="1">
    <citation type="submission" date="2024-06" db="EMBL/GenBank/DDBJ databases">
        <authorList>
            <person name="Kraege A."/>
            <person name="Thomma B."/>
        </authorList>
    </citation>
    <scope>NUCLEOTIDE SEQUENCE [LARGE SCALE GENOMIC DNA]</scope>
</reference>
<evidence type="ECO:0000313" key="4">
    <source>
        <dbReference type="Proteomes" id="UP001497392"/>
    </source>
</evidence>
<evidence type="ECO:0000259" key="2">
    <source>
        <dbReference type="PROSITE" id="PS50234"/>
    </source>
</evidence>
<dbReference type="Proteomes" id="UP001497392">
    <property type="component" value="Unassembled WGS sequence"/>
</dbReference>
<feature type="compositionally biased region" description="Low complexity" evidence="1">
    <location>
        <begin position="145"/>
        <end position="166"/>
    </location>
</feature>
<evidence type="ECO:0000313" key="3">
    <source>
        <dbReference type="EMBL" id="CAL5222776.1"/>
    </source>
</evidence>
<dbReference type="EMBL" id="CAXHTA020000007">
    <property type="protein sequence ID" value="CAL5222776.1"/>
    <property type="molecule type" value="Genomic_DNA"/>
</dbReference>
<dbReference type="SMART" id="SM00327">
    <property type="entry name" value="VWA"/>
    <property type="match status" value="1"/>
</dbReference>
<dbReference type="PROSITE" id="PS50234">
    <property type="entry name" value="VWFA"/>
    <property type="match status" value="1"/>
</dbReference>
<dbReference type="SUPFAM" id="SSF53300">
    <property type="entry name" value="vWA-like"/>
    <property type="match status" value="1"/>
</dbReference>
<dbReference type="InterPro" id="IPR036465">
    <property type="entry name" value="vWFA_dom_sf"/>
</dbReference>
<dbReference type="PANTHER" id="PTHR36846">
    <property type="entry name" value="PROTEIN VIAA"/>
    <property type="match status" value="1"/>
</dbReference>
<name>A0ABP1FTL5_9CHLO</name>
<dbReference type="Gene3D" id="3.40.50.410">
    <property type="entry name" value="von Willebrand factor, type A domain"/>
    <property type="match status" value="1"/>
</dbReference>
<feature type="compositionally biased region" description="Polar residues" evidence="1">
    <location>
        <begin position="213"/>
        <end position="226"/>
    </location>
</feature>
<evidence type="ECO:0000256" key="1">
    <source>
        <dbReference type="SAM" id="MobiDB-lite"/>
    </source>
</evidence>
<proteinExistence type="predicted"/>
<feature type="region of interest" description="Disordered" evidence="1">
    <location>
        <begin position="320"/>
        <end position="357"/>
    </location>
</feature>
<feature type="domain" description="VWFA" evidence="2">
    <location>
        <begin position="436"/>
        <end position="581"/>
    </location>
</feature>
<feature type="compositionally biased region" description="Polar residues" evidence="1">
    <location>
        <begin position="1"/>
        <end position="14"/>
    </location>
</feature>
<dbReference type="PANTHER" id="PTHR36846:SF1">
    <property type="entry name" value="PROTEIN VIAA"/>
    <property type="match status" value="1"/>
</dbReference>
<feature type="compositionally biased region" description="Acidic residues" evidence="1">
    <location>
        <begin position="171"/>
        <end position="194"/>
    </location>
</feature>
<feature type="region of interest" description="Disordered" evidence="1">
    <location>
        <begin position="143"/>
        <end position="238"/>
    </location>
</feature>
<dbReference type="InterPro" id="IPR002035">
    <property type="entry name" value="VWF_A"/>
</dbReference>
<protein>
    <submittedName>
        <fullName evidence="3">G5189 protein</fullName>
    </submittedName>
</protein>